<organism evidence="1 2">
    <name type="scientific">Paramuricea clavata</name>
    <name type="common">Red gorgonian</name>
    <name type="synonym">Violescent sea-whip</name>
    <dbReference type="NCBI Taxonomy" id="317549"/>
    <lineage>
        <taxon>Eukaryota</taxon>
        <taxon>Metazoa</taxon>
        <taxon>Cnidaria</taxon>
        <taxon>Anthozoa</taxon>
        <taxon>Octocorallia</taxon>
        <taxon>Malacalcyonacea</taxon>
        <taxon>Plexauridae</taxon>
        <taxon>Paramuricea</taxon>
    </lineage>
</organism>
<sequence>MRRKTVKHKPLGNSMYFLLGSRLFINTSIAIILLRLSGDIESNPGPVFEIPGCLKRGLKVSHLNVRSLLPKIDLVRMFISKNPFDVFTLSETWLKPTVTDAEINIPNYLITRQDRTRDDLCSKTIETCWIEIIRPRTKSMFICSAYGPPELPLKVDEVSVLQELSKLRTTKATGLDGISAKLLRNSAYIIAPYLTKIFNLSLRCGSFPDIWKKGRVTPIFKSGDPTSSNNYRPITILPTLSKLLERIVHHQVYNYLQGHKLLASQQFGFRSKLSTTIALAHFTEQILDNLDHKKITGAVSIDLRKAFDTVDHTILLEKLKTIGFTSSVLDWFCSYLSNRTQVTMINSSMSQPKPVTVGVPQGSILGPLLFLIYINDLPECLTHCKSILYADDTLLYYSAE</sequence>
<dbReference type="PANTHER" id="PTHR33332">
    <property type="entry name" value="REVERSE TRANSCRIPTASE DOMAIN-CONTAINING PROTEIN"/>
    <property type="match status" value="1"/>
</dbReference>
<protein>
    <submittedName>
        <fullName evidence="1">Uncharacterized protein</fullName>
    </submittedName>
</protein>
<dbReference type="AlphaFoldDB" id="A0A7D9HGR5"/>
<proteinExistence type="predicted"/>
<feature type="non-terminal residue" evidence="1">
    <location>
        <position position="400"/>
    </location>
</feature>
<keyword evidence="2" id="KW-1185">Reference proteome</keyword>
<dbReference type="PROSITE" id="PS50878">
    <property type="entry name" value="RT_POL"/>
    <property type="match status" value="1"/>
</dbReference>
<comment type="caution">
    <text evidence="1">The sequence shown here is derived from an EMBL/GenBank/DDBJ whole genome shotgun (WGS) entry which is preliminary data.</text>
</comment>
<dbReference type="InterPro" id="IPR043502">
    <property type="entry name" value="DNA/RNA_pol_sf"/>
</dbReference>
<name>A0A7D9HGR5_PARCT</name>
<dbReference type="SUPFAM" id="SSF56219">
    <property type="entry name" value="DNase I-like"/>
    <property type="match status" value="1"/>
</dbReference>
<dbReference type="Proteomes" id="UP001152795">
    <property type="component" value="Unassembled WGS sequence"/>
</dbReference>
<evidence type="ECO:0000313" key="2">
    <source>
        <dbReference type="Proteomes" id="UP001152795"/>
    </source>
</evidence>
<dbReference type="SUPFAM" id="SSF56672">
    <property type="entry name" value="DNA/RNA polymerases"/>
    <property type="match status" value="1"/>
</dbReference>
<accession>A0A7D9HGR5</accession>
<gene>
    <name evidence="1" type="ORF">PACLA_8A077032</name>
</gene>
<dbReference type="InterPro" id="IPR036691">
    <property type="entry name" value="Endo/exonu/phosph_ase_sf"/>
</dbReference>
<dbReference type="InterPro" id="IPR000477">
    <property type="entry name" value="RT_dom"/>
</dbReference>
<dbReference type="OrthoDB" id="6016580at2759"/>
<dbReference type="Gene3D" id="3.60.10.10">
    <property type="entry name" value="Endonuclease/exonuclease/phosphatase"/>
    <property type="match status" value="1"/>
</dbReference>
<evidence type="ECO:0000313" key="1">
    <source>
        <dbReference type="EMBL" id="CAB3981327.1"/>
    </source>
</evidence>
<dbReference type="EMBL" id="CACRXK020000375">
    <property type="protein sequence ID" value="CAB3981327.1"/>
    <property type="molecule type" value="Genomic_DNA"/>
</dbReference>
<dbReference type="CDD" id="cd01650">
    <property type="entry name" value="RT_nLTR_like"/>
    <property type="match status" value="1"/>
</dbReference>
<reference evidence="1" key="1">
    <citation type="submission" date="2020-04" db="EMBL/GenBank/DDBJ databases">
        <authorList>
            <person name="Alioto T."/>
            <person name="Alioto T."/>
            <person name="Gomez Garrido J."/>
        </authorList>
    </citation>
    <scope>NUCLEOTIDE SEQUENCE</scope>
    <source>
        <strain evidence="1">A484AB</strain>
    </source>
</reference>
<dbReference type="Pfam" id="PF00078">
    <property type="entry name" value="RVT_1"/>
    <property type="match status" value="1"/>
</dbReference>